<keyword evidence="5" id="KW-1185">Reference proteome</keyword>
<dbReference type="GO" id="GO:0043025">
    <property type="term" value="C:neuronal cell body"/>
    <property type="evidence" value="ECO:0000318"/>
    <property type="project" value="GO_Central"/>
</dbReference>
<dbReference type="Pfam" id="PF25281">
    <property type="entry name" value="MBL_MAP1B"/>
    <property type="match status" value="1"/>
</dbReference>
<evidence type="ECO:0000313" key="5">
    <source>
        <dbReference type="Proteomes" id="UP000009136"/>
    </source>
</evidence>
<dbReference type="GeneID" id="515593"/>
<feature type="compositionally biased region" description="Basic residues" evidence="1">
    <location>
        <begin position="629"/>
        <end position="644"/>
    </location>
</feature>
<dbReference type="GO" id="GO:0005875">
    <property type="term" value="C:microtubule associated complex"/>
    <property type="evidence" value="ECO:0000318"/>
    <property type="project" value="GO_Central"/>
</dbReference>
<dbReference type="GO" id="GO:0008017">
    <property type="term" value="F:microtubule binding"/>
    <property type="evidence" value="ECO:0000318"/>
    <property type="project" value="GO_Central"/>
</dbReference>
<feature type="compositionally biased region" description="Basic and acidic residues" evidence="1">
    <location>
        <begin position="2272"/>
        <end position="2285"/>
    </location>
</feature>
<accession>A0A3Q1M9Z4</accession>
<dbReference type="GO" id="GO:0005829">
    <property type="term" value="C:cytosol"/>
    <property type="evidence" value="ECO:0000318"/>
    <property type="project" value="GO_Central"/>
</dbReference>
<feature type="compositionally biased region" description="Polar residues" evidence="1">
    <location>
        <begin position="1077"/>
        <end position="1090"/>
    </location>
</feature>
<feature type="domain" description="Microtubule-associated protein 1A/B/S-like MBL-like" evidence="3">
    <location>
        <begin position="256"/>
        <end position="538"/>
    </location>
</feature>
<feature type="compositionally biased region" description="Low complexity" evidence="1">
    <location>
        <begin position="2627"/>
        <end position="2642"/>
    </location>
</feature>
<dbReference type="CTD" id="4130"/>
<feature type="compositionally biased region" description="Basic and acidic residues" evidence="1">
    <location>
        <begin position="1728"/>
        <end position="1749"/>
    </location>
</feature>
<feature type="compositionally biased region" description="Polar residues" evidence="1">
    <location>
        <begin position="1551"/>
        <end position="1561"/>
    </location>
</feature>
<name>A0A3Q1M9Z4_BOVIN</name>
<dbReference type="GO" id="GO:0005874">
    <property type="term" value="C:microtubule"/>
    <property type="evidence" value="ECO:0000318"/>
    <property type="project" value="GO_Central"/>
</dbReference>
<feature type="region of interest" description="Disordered" evidence="1">
    <location>
        <begin position="2032"/>
        <end position="2518"/>
    </location>
</feature>
<dbReference type="OMA" id="SYEWEMP"/>
<feature type="compositionally biased region" description="Basic and acidic residues" evidence="1">
    <location>
        <begin position="770"/>
        <end position="789"/>
    </location>
</feature>
<dbReference type="KEGG" id="bta:515593"/>
<dbReference type="Pfam" id="PF23415">
    <property type="entry name" value="MAPB1_N"/>
    <property type="match status" value="1"/>
</dbReference>
<reference evidence="4" key="1">
    <citation type="submission" date="2018-03" db="EMBL/GenBank/DDBJ databases">
        <title>ARS-UCD1.2.</title>
        <authorList>
            <person name="Rosen B.D."/>
            <person name="Bickhart D.M."/>
            <person name="Koren S."/>
            <person name="Schnabel R.D."/>
            <person name="Hall R."/>
            <person name="Zimin A."/>
            <person name="Dreischer C."/>
            <person name="Schultheiss S."/>
            <person name="Schroeder S.G."/>
            <person name="Elsik C.G."/>
            <person name="Couldrey C."/>
            <person name="Liu G.E."/>
            <person name="Van Tassell C.P."/>
            <person name="Phillippy A.M."/>
            <person name="Smith T.P.L."/>
            <person name="Medrano J.F."/>
        </authorList>
    </citation>
    <scope>NUCLEOTIDE SEQUENCE [LARGE SCALE GENOMIC DNA]</scope>
    <source>
        <strain evidence="4">Hereford</strain>
    </source>
</reference>
<feature type="compositionally biased region" description="Low complexity" evidence="1">
    <location>
        <begin position="2564"/>
        <end position="2580"/>
    </location>
</feature>
<feature type="compositionally biased region" description="Polar residues" evidence="1">
    <location>
        <begin position="1101"/>
        <end position="1113"/>
    </location>
</feature>
<dbReference type="InterPro" id="IPR057480">
    <property type="entry name" value="MAP1A/B/S-like_MBL"/>
</dbReference>
<evidence type="ECO:0000313" key="6">
    <source>
        <dbReference type="VGNC" id="VGNC:31177"/>
    </source>
</evidence>
<feature type="region of interest" description="Disordered" evidence="1">
    <location>
        <begin position="969"/>
        <end position="1027"/>
    </location>
</feature>
<feature type="compositionally biased region" description="Basic and acidic residues" evidence="1">
    <location>
        <begin position="2909"/>
        <end position="2921"/>
    </location>
</feature>
<feature type="compositionally biased region" description="Basic and acidic residues" evidence="1">
    <location>
        <begin position="1645"/>
        <end position="1693"/>
    </location>
</feature>
<feature type="region of interest" description="Disordered" evidence="1">
    <location>
        <begin position="1891"/>
        <end position="2009"/>
    </location>
</feature>
<feature type="domain" description="Microtubule-associated protein 1B/S N-terminal" evidence="2">
    <location>
        <begin position="57"/>
        <end position="251"/>
    </location>
</feature>
<evidence type="ECO:0000313" key="4">
    <source>
        <dbReference type="Ensembl" id="ENSBTAP00000070806.1"/>
    </source>
</evidence>
<feature type="region of interest" description="Disordered" evidence="1">
    <location>
        <begin position="1"/>
        <end position="37"/>
    </location>
</feature>
<evidence type="ECO:0000259" key="3">
    <source>
        <dbReference type="Pfam" id="PF25281"/>
    </source>
</evidence>
<feature type="compositionally biased region" description="Low complexity" evidence="1">
    <location>
        <begin position="1339"/>
        <end position="1348"/>
    </location>
</feature>
<feature type="compositionally biased region" description="Basic and acidic residues" evidence="1">
    <location>
        <begin position="1955"/>
        <end position="1975"/>
    </location>
</feature>
<feature type="compositionally biased region" description="Polar residues" evidence="1">
    <location>
        <begin position="1443"/>
        <end position="1454"/>
    </location>
</feature>
<feature type="region of interest" description="Disordered" evidence="1">
    <location>
        <begin position="2627"/>
        <end position="2987"/>
    </location>
</feature>
<dbReference type="InterPro" id="IPR056617">
    <property type="entry name" value="MAP1B/S_N"/>
</dbReference>
<dbReference type="OrthoDB" id="5371837at2759"/>
<feature type="compositionally biased region" description="Basic and acidic residues" evidence="1">
    <location>
        <begin position="1274"/>
        <end position="1294"/>
    </location>
</feature>
<reference evidence="4" key="2">
    <citation type="submission" date="2025-08" db="UniProtKB">
        <authorList>
            <consortium name="Ensembl"/>
        </authorList>
    </citation>
    <scope>IDENTIFICATION</scope>
    <source>
        <strain evidence="4">Hereford</strain>
    </source>
</reference>
<dbReference type="GO" id="GO:0007409">
    <property type="term" value="P:axonogenesis"/>
    <property type="evidence" value="ECO:0000318"/>
    <property type="project" value="GO_Central"/>
</dbReference>
<feature type="compositionally biased region" description="Basic and acidic residues" evidence="1">
    <location>
        <begin position="645"/>
        <end position="702"/>
    </location>
</feature>
<feature type="compositionally biased region" description="Basic and acidic residues" evidence="1">
    <location>
        <begin position="853"/>
        <end position="888"/>
    </location>
</feature>
<dbReference type="GO" id="GO:0030425">
    <property type="term" value="C:dendrite"/>
    <property type="evidence" value="ECO:0000318"/>
    <property type="project" value="GO_Central"/>
</dbReference>
<evidence type="ECO:0000256" key="1">
    <source>
        <dbReference type="SAM" id="MobiDB-lite"/>
    </source>
</evidence>
<feature type="region of interest" description="Disordered" evidence="1">
    <location>
        <begin position="544"/>
        <end position="909"/>
    </location>
</feature>
<dbReference type="PANTHER" id="PTHR13843:SF6">
    <property type="entry name" value="MICROTUBULE-ASSOCIATED PROTEIN 1A"/>
    <property type="match status" value="1"/>
</dbReference>
<dbReference type="PANTHER" id="PTHR13843">
    <property type="entry name" value="MICROTUBULE-ASSOCIATED PROTEIN"/>
    <property type="match status" value="1"/>
</dbReference>
<proteinExistence type="predicted"/>
<dbReference type="GO" id="GO:0045202">
    <property type="term" value="C:synapse"/>
    <property type="evidence" value="ECO:0000318"/>
    <property type="project" value="GO_Central"/>
</dbReference>
<feature type="compositionally biased region" description="Basic and acidic residues" evidence="1">
    <location>
        <begin position="1607"/>
        <end position="1636"/>
    </location>
</feature>
<gene>
    <name evidence="4 6" type="primary">MAP1A</name>
</gene>
<feature type="compositionally biased region" description="Polar residues" evidence="1">
    <location>
        <begin position="2581"/>
        <end position="2592"/>
    </location>
</feature>
<feature type="compositionally biased region" description="Basic and acidic residues" evidence="1">
    <location>
        <begin position="1784"/>
        <end position="1865"/>
    </location>
</feature>
<feature type="compositionally biased region" description="Basic and acidic residues" evidence="1">
    <location>
        <begin position="1983"/>
        <end position="1995"/>
    </location>
</feature>
<feature type="region of interest" description="Disordered" evidence="1">
    <location>
        <begin position="1330"/>
        <end position="1454"/>
    </location>
</feature>
<feature type="compositionally biased region" description="Pro residues" evidence="1">
    <location>
        <begin position="2175"/>
        <end position="2196"/>
    </location>
</feature>
<dbReference type="GO" id="GO:0003779">
    <property type="term" value="F:actin binding"/>
    <property type="evidence" value="ECO:0000318"/>
    <property type="project" value="GO_Central"/>
</dbReference>
<dbReference type="GO" id="GO:0016358">
    <property type="term" value="P:dendrite development"/>
    <property type="evidence" value="ECO:0000318"/>
    <property type="project" value="GO_Central"/>
</dbReference>
<dbReference type="GlyGen" id="A0A3Q1M9Z4">
    <property type="glycosylation" value="9 sites"/>
</dbReference>
<feature type="compositionally biased region" description="Basic and acidic residues" evidence="1">
    <location>
        <begin position="1891"/>
        <end position="1945"/>
    </location>
</feature>
<dbReference type="GeneTree" id="ENSGT00940000158701"/>
<dbReference type="STRING" id="9913.ENSBTAP00000070806"/>
<dbReference type="VEuPathDB" id="HostDB:ENSBTAG00000014001"/>
<dbReference type="GO" id="GO:0000226">
    <property type="term" value="P:microtubule cytoskeleton organization"/>
    <property type="evidence" value="ECO:0000318"/>
    <property type="project" value="GO_Central"/>
</dbReference>
<dbReference type="PaxDb" id="9913-ENSBTAP00000054682"/>
<sequence>METEAGPGRPRGVAMETSPGLGLRSPGSPPAQNPAEPLREAGAVVAAARWDLRKHSLLIVIGDIATESQLRAVRAHLEQGILSWNIDLSSIDLNQQLRLFITRHLAHFSSEVKGQRTLCHQSEILETVILVNPSADSISSEVHHLLSSPSAHKLLILSGQSLEPGGDLILQSGTYSYQNFAQVLQNPEIAQLLSNRDPGIQAFLTVSCLGEGDWSHLGLSSSQETLHLRLNPEPTLPTMDGVAEFSEYVSETVDVPSPFDLLEPPTSGGFLKLSKPCCYIFPGGRGDSALFAVNGFNILVDGGSDRKSCFWKLVRHLDRIDSVLLTHIGADNLPGINGLLQRKVAELEEEQSQGSSSYSDWVKNLISPELGVVFFNVPDKLRLPDASRKAKRSIEEACLTLQHLNRLGIQAEPLYRVVSNTIEPLTLFHKMGVGRLDMYVLNPVKDSKEMQFLMQKWAGNSKAKTGIVLANGKEAEISVPYLTSITALVVWLPANPTEKIVRVLFPGNAPQNKILEGLEKLRHLDFLRYPVATQKDLATGAVPASLKPSKIKQRADSKESLKATTKTPVGKLAKREEVAEEGAKEARSELAKELAKTEKKAKESSEKPPEKPAKPERVKTESSEALKAEKRKLIKDKVGKKHLKEKISKLEEKKDKEKKEIKKERKELKKDEGRKEEKKDAKKEEKKKDTKPEVKKISKPDLKPFTPEVRKTLYKAKAPGRVKMDKSRATRGEKELSSEPRTPPAQKGAAPLPARELALSSPEDLTQDFEELKREERELLTEQRDEKPLPLDTAEEGLPSTAAQVAPPSVPGLEAEVPVVKEKEVVPDVPEERGIKDRGPDSGAETEEEKDTWEEKKPKEAEGLPDRTEAREESEPEVKEDVIEKAELEEMEELPPSDEEEEEETKAEGFYQKHLQEALKVTPGGKEALGGRELGLQGKAPEKETSSFLSSLATPAGATEHVSYIQDETIPGYSETEQTISDEEIHDEPEERAAPPRFPTGTYDLPGPEGPGPFEASQPADSAVPATASKAYGAPETELTYPPNMVAAPLAEEEHVSSATSITECDKLSSFATSVAEDQSVASLTAPQTEETGKSSLLLDTVTSIPSSRTEATQGLDYVPSAGTISPTSSLEEDKGFKSPPYEDFSVTGESEKRGEMVGRGLSGERALEGEEEEETANVQMSEKLHGQYGPPMFAAPGHALHPGEPALGEAEERCLSPDDSTVKMASPPPSGPPSATHTPFHQSPVEEKSEPQDFQEADSWGDTKSIPGVGKEVAAEETAKPGPDKGALEEEGKASPPRSPQAQEVSISIAGGQAGRTIQLLPEQDKAIVLETVEAEEPAGPVPETEALPGDLRTSLQELGEPQKEEVLQIPDRGLSPEEAESLSVLSVVSPDAAKKQDATPRSPCGLTEQRLHTDLWPQGSPEDIRSLSLSEESPSKETSLDISSKQLSPESLGTLQFGELSLGKEEKGPLIQAEDTALHLAPVSIPEARAATASPPTDGTSGYSARADITDDSPDGKLPASSFSPTALLGEGRHSPGVITSLGEHILTPDSSLTKSPESLPSPAVEDIVMEWEGKVPKLKDRPPEQKEKGPEPTDEVLQQQGKTLEQRDTVMEQRDTAICRKDEVLEEKDKAGEPQDQAVEQKGSDSEHRETAPDQKDQAPERKDEDLEPKDRGLEHRDTAPDQKDQAPEGKDEDLEPKDRGLEHRDTAPEQKDQAPEGKDEDLEPQDRGLEHRDTALEQKDQASEGKDEDLEPKDRGLEHRDTALEQKDQASEGKDEDLEPKDRGLEAKDKALEQEDKVPEGKDKILAQKIRDLEHKDTVPKDTVPELKGKALEQKDEASEQDKAPEEKDKAQKDQAPEQKDQALAQKYWALEQKAEALEQTIKATEQKDKFLEEKDKTQEQESPVQEDKTMAPKEKILEEKSPEKVKAVEQKEEAVLEKSKALGLEESPVQEDKAWEKYQKEQDVVQEWRETSPSSREPAGEQKEPARTWEDTSPEQEDTYWRGREDVVLEQDTYWQELSCERKVWFPHELGGPGARPRYTEERESTFLDEGPDDEQEVPPLEHTPQSPWASDFKGFQEPAPQKGLEVERWLAESPVGLPPEEEDKLTRSPFEIISPPASPPEMARQRVLPAPGQESPIPDPKLLPPMRDEPTTRSWLADIPPWVPKDRPLPPAPLSPAPAPPTPAPEPHTPAPFSWGTAEDEGVVAAVQEGAAELEGGPYSPLGKDYRKAEEEREGEVGVPDHSPRSSQVPKAGDSHASEEPEQTEPEQREPTPYPDERSFQYADIYEQMMLTGLGPACPTREPPLGAAGDWPPHISTKEEAAGRDTPAEKELSSPVSPHRLQFDTPAFSYAALAGPTVPPRQEPEPGLGMDPSLIPPAVPPRAPIPQSQGPSPPLNGHILSCSPDRRTPSPKEPGRGPWDDSPSDSELEKGAREQPEKEAQSPSPPYPTPAGPSALWPESETRTSPSSDSHLGPARPSLDFPASAFGFSSLQPAPPQLPSPAEPRSAPCGSLAFSGDRALALAPGPPARARHDEYLEVTKAPSLDSSLPQLPSPGSPGTPLLSSLPRPASPVLSEGSSSEATTPVMSSVAERFPPGLGAAEPGSIELVPGMEAAAHGLWDLAPLSPAPPASLDLAPAPAPSLPGDMDDGTLPCRLECSGVAAKKPSPSQGPSGAGATNGPTETSPKPPGPTPADAEACPAWERGAWPEGAERSPRPDTLLSSEQPPCPGAAPGDQPRSSSPETEAGPQGCAAEPRPHRGELSPSFLNPPLPRSTDDSDPPTEEARLVGRGGRRRAGAPGATGGPCPVADETPPTSASDSGSSQSDSDVPPETEECPSITAEAALDSDEDGDFLPVDKAGGVSGTHHPRPGHDPPPLPQPDPRPAPPRPDVCMADPEGLSSESGRVERLREKEKAQGRVGRRAPGRAKPASPARRLDLRGKRSPTPGKGTADRASRVPPRPRSTPSQVTPAEEKDGHSPMSKGLVNGLKAGPTALGSKGSSGAPVYVDLAYIPNHCSGKTADLDFFRRVRASYYVVSGNDPANGEPSRAVLDALLEGKAQWGENLQVTLIPTHDTEVTREWYQQTHEQQQQLNVLVLASSSTVVMQDESFPACKIEF</sequence>
<dbReference type="InParanoid" id="A0A3Q1M9Z4"/>
<dbReference type="FunCoup" id="A0A3Q1M9Z4">
    <property type="interactions" value="1345"/>
</dbReference>
<protein>
    <submittedName>
        <fullName evidence="4">Microtubule associated protein 1A</fullName>
    </submittedName>
</protein>
<feature type="compositionally biased region" description="Polar residues" evidence="1">
    <location>
        <begin position="1496"/>
        <end position="1505"/>
    </location>
</feature>
<feature type="region of interest" description="Disordered" evidence="1">
    <location>
        <begin position="1489"/>
        <end position="1871"/>
    </location>
</feature>
<dbReference type="VGNC" id="VGNC:31177">
    <property type="gene designation" value="MAP1A"/>
</dbReference>
<feature type="compositionally biased region" description="Basic and acidic residues" evidence="1">
    <location>
        <begin position="2410"/>
        <end position="2425"/>
    </location>
</feature>
<feature type="region of interest" description="Disordered" evidence="1">
    <location>
        <begin position="1077"/>
        <end position="1311"/>
    </location>
</feature>
<feature type="compositionally biased region" description="Basic and acidic residues" evidence="1">
    <location>
        <begin position="1574"/>
        <end position="1594"/>
    </location>
</feature>
<feature type="compositionally biased region" description="Acidic residues" evidence="1">
    <location>
        <begin position="889"/>
        <end position="905"/>
    </location>
</feature>
<dbReference type="InterPro" id="IPR036866">
    <property type="entry name" value="RibonucZ/Hydroxyglut_hydro"/>
</dbReference>
<reference evidence="4" key="3">
    <citation type="submission" date="2025-09" db="UniProtKB">
        <authorList>
            <consortium name="Ensembl"/>
        </authorList>
    </citation>
    <scope>IDENTIFICATION</scope>
    <source>
        <strain evidence="4">Hereford</strain>
    </source>
</reference>
<feature type="compositionally biased region" description="Basic and acidic residues" evidence="1">
    <location>
        <begin position="1756"/>
        <end position="1777"/>
    </location>
</feature>
<dbReference type="RefSeq" id="XP_010815594.2">
    <property type="nucleotide sequence ID" value="XM_010817292.4"/>
</dbReference>
<dbReference type="Ensembl" id="ENSBTAT00000085735.3">
    <property type="protein sequence ID" value="ENSBTAP00000070806.1"/>
    <property type="gene ID" value="ENSBTAG00000014001.8"/>
</dbReference>
<dbReference type="SUPFAM" id="SSF56281">
    <property type="entry name" value="Metallo-hydrolase/oxidoreductase"/>
    <property type="match status" value="1"/>
</dbReference>
<evidence type="ECO:0000259" key="2">
    <source>
        <dbReference type="Pfam" id="PF23415"/>
    </source>
</evidence>
<dbReference type="Proteomes" id="UP000009136">
    <property type="component" value="Chromosome 21"/>
</dbReference>
<feature type="compositionally biased region" description="Low complexity" evidence="1">
    <location>
        <begin position="1383"/>
        <end position="1393"/>
    </location>
</feature>
<feature type="compositionally biased region" description="Basic and acidic residues" evidence="1">
    <location>
        <begin position="2322"/>
        <end position="2338"/>
    </location>
</feature>
<feature type="compositionally biased region" description="Low complexity" evidence="1">
    <location>
        <begin position="2209"/>
        <end position="2223"/>
    </location>
</feature>
<dbReference type="InterPro" id="IPR026074">
    <property type="entry name" value="MAP1"/>
</dbReference>
<feature type="compositionally biased region" description="Basic and acidic residues" evidence="1">
    <location>
        <begin position="819"/>
        <end position="840"/>
    </location>
</feature>
<feature type="compositionally biased region" description="Basic and acidic residues" evidence="1">
    <location>
        <begin position="2433"/>
        <end position="2446"/>
    </location>
</feature>
<feature type="compositionally biased region" description="Pro residues" evidence="1">
    <location>
        <begin position="2380"/>
        <end position="2390"/>
    </location>
</feature>
<dbReference type="Bgee" id="ENSBTAG00000014001">
    <property type="expression patterns" value="Expressed in prefrontal cortex and 103 other cell types or tissues"/>
</dbReference>
<feature type="compositionally biased region" description="Basic and acidic residues" evidence="1">
    <location>
        <begin position="573"/>
        <end position="628"/>
    </location>
</feature>
<feature type="compositionally biased region" description="Low complexity" evidence="1">
    <location>
        <begin position="2821"/>
        <end position="2833"/>
    </location>
</feature>
<feature type="compositionally biased region" description="Pro residues" evidence="1">
    <location>
        <begin position="2878"/>
        <end position="2894"/>
    </location>
</feature>
<feature type="compositionally biased region" description="Basic and acidic residues" evidence="1">
    <location>
        <begin position="722"/>
        <end position="738"/>
    </location>
</feature>
<organism evidence="4 5">
    <name type="scientific">Bos taurus</name>
    <name type="common">Bovine</name>
    <dbReference type="NCBI Taxonomy" id="9913"/>
    <lineage>
        <taxon>Eukaryota</taxon>
        <taxon>Metazoa</taxon>
        <taxon>Chordata</taxon>
        <taxon>Craniata</taxon>
        <taxon>Vertebrata</taxon>
        <taxon>Euteleostomi</taxon>
        <taxon>Mammalia</taxon>
        <taxon>Eutheria</taxon>
        <taxon>Laurasiatheria</taxon>
        <taxon>Artiodactyla</taxon>
        <taxon>Ruminantia</taxon>
        <taxon>Pecora</taxon>
        <taxon>Bovidae</taxon>
        <taxon>Bovinae</taxon>
        <taxon>Bos</taxon>
    </lineage>
</organism>
<dbReference type="GO" id="GO:0031114">
    <property type="term" value="P:regulation of microtubule depolymerization"/>
    <property type="evidence" value="ECO:0000318"/>
    <property type="project" value="GO_Central"/>
</dbReference>
<feature type="compositionally biased region" description="Pro residues" evidence="1">
    <location>
        <begin position="2499"/>
        <end position="2508"/>
    </location>
</feature>
<feature type="region of interest" description="Disordered" evidence="1">
    <location>
        <begin position="2545"/>
        <end position="2600"/>
    </location>
</feature>
<feature type="compositionally biased region" description="Basic and acidic residues" evidence="1">
    <location>
        <begin position="1700"/>
        <end position="1721"/>
    </location>
</feature>